<dbReference type="KEGG" id="pdis:D8B20_08425"/>
<name>A0A518XCG2_9GAMM</name>
<gene>
    <name evidence="3" type="ORF">D8B20_08425</name>
</gene>
<protein>
    <submittedName>
        <fullName evidence="3">DUF3131 domain-containing protein</fullName>
    </submittedName>
</protein>
<evidence type="ECO:0000259" key="2">
    <source>
        <dbReference type="Pfam" id="PF11329"/>
    </source>
</evidence>
<dbReference type="AlphaFoldDB" id="A0A518XCG2"/>
<feature type="signal peptide" evidence="1">
    <location>
        <begin position="1"/>
        <end position="28"/>
    </location>
</feature>
<evidence type="ECO:0000256" key="1">
    <source>
        <dbReference type="SAM" id="SignalP"/>
    </source>
</evidence>
<dbReference type="Proteomes" id="UP000319411">
    <property type="component" value="Chromosome"/>
</dbReference>
<keyword evidence="4" id="KW-1185">Reference proteome</keyword>
<reference evidence="3 4" key="1">
    <citation type="submission" date="2018-10" db="EMBL/GenBank/DDBJ databases">
        <title>Genome Sequencing of Pantoea dispersa DSM 32899.</title>
        <authorList>
            <person name="Nawrath M."/>
            <person name="Ottenheim C."/>
            <person name="Wilm A."/>
            <person name="Zimmermann W."/>
            <person name="Wu J.C."/>
        </authorList>
    </citation>
    <scope>NUCLEOTIDE SEQUENCE [LARGE SCALE GENOMIC DNA]</scope>
    <source>
        <strain evidence="3 4">DSM 32899</strain>
    </source>
</reference>
<proteinExistence type="predicted"/>
<evidence type="ECO:0000313" key="3">
    <source>
        <dbReference type="EMBL" id="QDY41914.1"/>
    </source>
</evidence>
<dbReference type="InterPro" id="IPR021478">
    <property type="entry name" value="DUF3131"/>
</dbReference>
<feature type="chain" id="PRO_5021877788" evidence="1">
    <location>
        <begin position="29"/>
        <end position="517"/>
    </location>
</feature>
<evidence type="ECO:0000313" key="4">
    <source>
        <dbReference type="Proteomes" id="UP000319411"/>
    </source>
</evidence>
<feature type="domain" description="DUF3131" evidence="2">
    <location>
        <begin position="50"/>
        <end position="428"/>
    </location>
</feature>
<dbReference type="EMBL" id="CP032702">
    <property type="protein sequence ID" value="QDY41914.1"/>
    <property type="molecule type" value="Genomic_DNA"/>
</dbReference>
<sequence length="517" mass="58612">MSVLSLHLSGLRRMLLLVLALLAPSLQAAVSLPASDYKSRHGDLTPREMRVAKNAWSYFVANYQPTTGLVNAVNKYPSTTMWDSASYLAALTAARELGLIDKAEFDRRFLQFMATLNKLVLFQNQVPNKAYNTITGQKVDYLNKPGEIGFSAIDIGRMLLWLKIIKERYPEHANNIDNVVLGWDFTHVVDDCGTLYGAYLDKDKKPQYVQEGRLGYEEYAASGYQLWGFTTCQASKPEPYALADIYCVLVPYDSRDPRLTNQHNYVVTESYLLHGLEMGWDNADDREERPNNHSHPWMKNFADRVYQAQENRYMITGTLTARSEHQLDKAPYFVYDTIFSDGFNWNTITDKGQYVPNVAAVSLKAALGMWVLWDSPYTDRLFDAIENADEPDKGYYEGLYENGDGPIKEFTANNNGIMLEALMFKKQGKLLRFNTNDPRNTSYAPSLWEKRLVDVFEQNNEPRNRPFLSVTPGIKTWCDQTGTAVRTAPKCSACKCARCDSSAPVKLPPVATSCLKQ</sequence>
<accession>A0A518XCG2</accession>
<dbReference type="OrthoDB" id="9147113at2"/>
<dbReference type="Gene3D" id="1.50.10.140">
    <property type="match status" value="1"/>
</dbReference>
<organism evidence="3 4">
    <name type="scientific">Candidatus Pantoea soli</name>
    <dbReference type="NCBI Taxonomy" id="3098669"/>
    <lineage>
        <taxon>Bacteria</taxon>
        <taxon>Pseudomonadati</taxon>
        <taxon>Pseudomonadota</taxon>
        <taxon>Gammaproteobacteria</taxon>
        <taxon>Enterobacterales</taxon>
        <taxon>Erwiniaceae</taxon>
        <taxon>Pantoea</taxon>
    </lineage>
</organism>
<dbReference type="Pfam" id="PF11329">
    <property type="entry name" value="DUF3131"/>
    <property type="match status" value="1"/>
</dbReference>
<keyword evidence="1" id="KW-0732">Signal</keyword>